<organism evidence="7">
    <name type="scientific">Capitella teleta</name>
    <name type="common">Polychaete worm</name>
    <dbReference type="NCBI Taxonomy" id="283909"/>
    <lineage>
        <taxon>Eukaryota</taxon>
        <taxon>Metazoa</taxon>
        <taxon>Spiralia</taxon>
        <taxon>Lophotrochozoa</taxon>
        <taxon>Annelida</taxon>
        <taxon>Polychaeta</taxon>
        <taxon>Sedentaria</taxon>
        <taxon>Scolecida</taxon>
        <taxon>Capitellidae</taxon>
        <taxon>Capitella</taxon>
    </lineage>
</organism>
<evidence type="ECO:0000256" key="1">
    <source>
        <dbReference type="ARBA" id="ARBA00022723"/>
    </source>
</evidence>
<dbReference type="SUPFAM" id="SSF51735">
    <property type="entry name" value="NAD(P)-binding Rossmann-fold domains"/>
    <property type="match status" value="1"/>
</dbReference>
<evidence type="ECO:0000256" key="2">
    <source>
        <dbReference type="ARBA" id="ARBA00022833"/>
    </source>
</evidence>
<reference evidence="9" key="1">
    <citation type="submission" date="2012-12" db="EMBL/GenBank/DDBJ databases">
        <authorList>
            <person name="Hellsten U."/>
            <person name="Grimwood J."/>
            <person name="Chapman J.A."/>
            <person name="Shapiro H."/>
            <person name="Aerts A."/>
            <person name="Otillar R.P."/>
            <person name="Terry A.Y."/>
            <person name="Boore J.L."/>
            <person name="Simakov O."/>
            <person name="Marletaz F."/>
            <person name="Cho S.-J."/>
            <person name="Edsinger-Gonzales E."/>
            <person name="Havlak P."/>
            <person name="Kuo D.-H."/>
            <person name="Larsson T."/>
            <person name="Lv J."/>
            <person name="Arendt D."/>
            <person name="Savage R."/>
            <person name="Osoegawa K."/>
            <person name="de Jong P."/>
            <person name="Lindberg D.R."/>
            <person name="Seaver E.C."/>
            <person name="Weisblat D.A."/>
            <person name="Putnam N.H."/>
            <person name="Grigoriev I.V."/>
            <person name="Rokhsar D.S."/>
        </authorList>
    </citation>
    <scope>NUCLEOTIDE SEQUENCE</scope>
    <source>
        <strain evidence="9">I ESC-2004</strain>
    </source>
</reference>
<dbReference type="InterPro" id="IPR011032">
    <property type="entry name" value="GroES-like_sf"/>
</dbReference>
<dbReference type="GO" id="GO:0016491">
    <property type="term" value="F:oxidoreductase activity"/>
    <property type="evidence" value="ECO:0007669"/>
    <property type="project" value="UniProtKB-KW"/>
</dbReference>
<dbReference type="InterPro" id="IPR002328">
    <property type="entry name" value="ADH_Zn_CS"/>
</dbReference>
<gene>
    <name evidence="7" type="ORF">CAPTEDRAFT_157510</name>
</gene>
<evidence type="ECO:0000256" key="3">
    <source>
        <dbReference type="ARBA" id="ARBA00023002"/>
    </source>
</evidence>
<dbReference type="Gene3D" id="3.90.180.10">
    <property type="entry name" value="Medium-chain alcohol dehydrogenases, catalytic domain"/>
    <property type="match status" value="1"/>
</dbReference>
<proteinExistence type="inferred from homology"/>
<dbReference type="InterPro" id="IPR036291">
    <property type="entry name" value="NAD(P)-bd_dom_sf"/>
</dbReference>
<keyword evidence="2 4" id="KW-0862">Zinc</keyword>
<dbReference type="GO" id="GO:0008270">
    <property type="term" value="F:zinc ion binding"/>
    <property type="evidence" value="ECO:0007669"/>
    <property type="project" value="InterPro"/>
</dbReference>
<sequence length="348" mass="38236">MRAVIKEEAGEGYVMREHVTTPEPEGDEVLIRVERVSICGSDIALYKWNEVARVIATVPFIPGHEAVGTVVKCGPQAALTIGQQIGVENHFYCGKCYCCEHERGDICQNMGQYGHGKKTTHGGFSQYSVLSSKYCFPLTRNITLDEAVLLEPCGVAHNAIEQLEIQGEDVLIIGCGPIGLLGCAVSKAMGARRVISADIDQSRLDLSKTMGSDLVVNTSREDLKEVIMRETQQNGIGRICEMSGAASMVNNMFSLLRKGGHVVMVGLPKTPLHVENPLPDIVFKSLTLKTVHGRRIFHTWLECERLIAEKKIDVLPVISHQLSMTQWETAFEALFSGSACKIILNPMK</sequence>
<comment type="cofactor">
    <cofactor evidence="4">
        <name>Zn(2+)</name>
        <dbReference type="ChEBI" id="CHEBI:29105"/>
    </cofactor>
</comment>
<dbReference type="InterPro" id="IPR013149">
    <property type="entry name" value="ADH-like_C"/>
</dbReference>
<keyword evidence="9" id="KW-1185">Reference proteome</keyword>
<keyword evidence="3" id="KW-0560">Oxidoreductase</keyword>
<comment type="similarity">
    <text evidence="4">Belongs to the zinc-containing alcohol dehydrogenase family.</text>
</comment>
<evidence type="ECO:0000313" key="7">
    <source>
        <dbReference type="EMBL" id="ELU05464.1"/>
    </source>
</evidence>
<evidence type="ECO:0000313" key="8">
    <source>
        <dbReference type="EnsemblMetazoa" id="CapteP157510"/>
    </source>
</evidence>
<dbReference type="EnsemblMetazoa" id="CapteT157510">
    <property type="protein sequence ID" value="CapteP157510"/>
    <property type="gene ID" value="CapteG157510"/>
</dbReference>
<dbReference type="STRING" id="283909.R7UG03"/>
<dbReference type="HOGENOM" id="CLU_026673_11_0_1"/>
<dbReference type="OMA" id="LLPCFQC"/>
<dbReference type="Gene3D" id="3.40.50.720">
    <property type="entry name" value="NAD(P)-binding Rossmann-like Domain"/>
    <property type="match status" value="1"/>
</dbReference>
<feature type="domain" description="Alcohol dehydrogenase-like C-terminal" evidence="5">
    <location>
        <begin position="177"/>
        <end position="308"/>
    </location>
</feature>
<dbReference type="Proteomes" id="UP000014760">
    <property type="component" value="Unassembled WGS sequence"/>
</dbReference>
<dbReference type="PANTHER" id="PTHR43401">
    <property type="entry name" value="L-THREONINE 3-DEHYDROGENASE"/>
    <property type="match status" value="1"/>
</dbReference>
<evidence type="ECO:0000256" key="4">
    <source>
        <dbReference type="RuleBase" id="RU361277"/>
    </source>
</evidence>
<accession>R7UG03</accession>
<dbReference type="Pfam" id="PF08240">
    <property type="entry name" value="ADH_N"/>
    <property type="match status" value="1"/>
</dbReference>
<dbReference type="EMBL" id="KB301483">
    <property type="protein sequence ID" value="ELU05464.1"/>
    <property type="molecule type" value="Genomic_DNA"/>
</dbReference>
<reference evidence="8" key="3">
    <citation type="submission" date="2015-06" db="UniProtKB">
        <authorList>
            <consortium name="EnsemblMetazoa"/>
        </authorList>
    </citation>
    <scope>IDENTIFICATION</scope>
</reference>
<dbReference type="SUPFAM" id="SSF50129">
    <property type="entry name" value="GroES-like"/>
    <property type="match status" value="1"/>
</dbReference>
<dbReference type="EMBL" id="AMQN01007827">
    <property type="status" value="NOT_ANNOTATED_CDS"/>
    <property type="molecule type" value="Genomic_DNA"/>
</dbReference>
<dbReference type="InterPro" id="IPR050129">
    <property type="entry name" value="Zn_alcohol_dh"/>
</dbReference>
<evidence type="ECO:0000259" key="6">
    <source>
        <dbReference type="Pfam" id="PF08240"/>
    </source>
</evidence>
<name>R7UG03_CAPTE</name>
<feature type="domain" description="Alcohol dehydrogenase-like N-terminal" evidence="6">
    <location>
        <begin position="27"/>
        <end position="138"/>
    </location>
</feature>
<evidence type="ECO:0000259" key="5">
    <source>
        <dbReference type="Pfam" id="PF00107"/>
    </source>
</evidence>
<dbReference type="PROSITE" id="PS00059">
    <property type="entry name" value="ADH_ZINC"/>
    <property type="match status" value="1"/>
</dbReference>
<reference evidence="7 9" key="2">
    <citation type="journal article" date="2013" name="Nature">
        <title>Insights into bilaterian evolution from three spiralian genomes.</title>
        <authorList>
            <person name="Simakov O."/>
            <person name="Marletaz F."/>
            <person name="Cho S.J."/>
            <person name="Edsinger-Gonzales E."/>
            <person name="Havlak P."/>
            <person name="Hellsten U."/>
            <person name="Kuo D.H."/>
            <person name="Larsson T."/>
            <person name="Lv J."/>
            <person name="Arendt D."/>
            <person name="Savage R."/>
            <person name="Osoegawa K."/>
            <person name="de Jong P."/>
            <person name="Grimwood J."/>
            <person name="Chapman J.A."/>
            <person name="Shapiro H."/>
            <person name="Aerts A."/>
            <person name="Otillar R.P."/>
            <person name="Terry A.Y."/>
            <person name="Boore J.L."/>
            <person name="Grigoriev I.V."/>
            <person name="Lindberg D.R."/>
            <person name="Seaver E.C."/>
            <person name="Weisblat D.A."/>
            <person name="Putnam N.H."/>
            <person name="Rokhsar D.S."/>
        </authorList>
    </citation>
    <scope>NUCLEOTIDE SEQUENCE</scope>
    <source>
        <strain evidence="7 9">I ESC-2004</strain>
    </source>
</reference>
<evidence type="ECO:0000313" key="9">
    <source>
        <dbReference type="Proteomes" id="UP000014760"/>
    </source>
</evidence>
<dbReference type="OrthoDB" id="1879366at2759"/>
<dbReference type="AlphaFoldDB" id="R7UG03"/>
<dbReference type="Pfam" id="PF00107">
    <property type="entry name" value="ADH_zinc_N"/>
    <property type="match status" value="1"/>
</dbReference>
<evidence type="ECO:0008006" key="10">
    <source>
        <dbReference type="Google" id="ProtNLM"/>
    </source>
</evidence>
<keyword evidence="1 4" id="KW-0479">Metal-binding</keyword>
<protein>
    <recommendedName>
        <fullName evidence="10">Enoyl reductase (ER) domain-containing protein</fullName>
    </recommendedName>
</protein>
<dbReference type="InterPro" id="IPR013154">
    <property type="entry name" value="ADH-like_N"/>
</dbReference>
<dbReference type="PANTHER" id="PTHR43401:SF2">
    <property type="entry name" value="L-THREONINE 3-DEHYDROGENASE"/>
    <property type="match status" value="1"/>
</dbReference>